<dbReference type="Gene3D" id="3.40.50.2000">
    <property type="entry name" value="Glycogen Phosphorylase B"/>
    <property type="match status" value="2"/>
</dbReference>
<dbReference type="PANTHER" id="PTHR45947:SF3">
    <property type="entry name" value="SULFOQUINOVOSYL TRANSFERASE SQD2"/>
    <property type="match status" value="1"/>
</dbReference>
<dbReference type="EC" id="2.4.1.198" evidence="3"/>
<name>A0A557SYN5_9ARCH</name>
<evidence type="ECO:0000259" key="1">
    <source>
        <dbReference type="Pfam" id="PF00534"/>
    </source>
</evidence>
<dbReference type="CDD" id="cd03801">
    <property type="entry name" value="GT4_PimA-like"/>
    <property type="match status" value="1"/>
</dbReference>
<feature type="domain" description="Glycosyltransferase subfamily 4-like N-terminal" evidence="2">
    <location>
        <begin position="25"/>
        <end position="205"/>
    </location>
</feature>
<reference evidence="3 4" key="1">
    <citation type="journal article" date="2019" name="Front. Microbiol.">
        <title>Ammonia Oxidation by the Arctic Terrestrial Thaumarchaeote Candidatus Nitrosocosmicus arcticus Is Stimulated by Increasing Temperatures.</title>
        <authorList>
            <person name="Alves R.J.E."/>
            <person name="Kerou M."/>
            <person name="Zappe A."/>
            <person name="Bittner R."/>
            <person name="Abby S.S."/>
            <person name="Schmidt H.A."/>
            <person name="Pfeifer K."/>
            <person name="Schleper C."/>
        </authorList>
    </citation>
    <scope>NUCLEOTIDE SEQUENCE [LARGE SCALE GENOMIC DNA]</scope>
    <source>
        <strain evidence="3 4">Kfb</strain>
    </source>
</reference>
<protein>
    <submittedName>
        <fullName evidence="3">Glycosyl transferase, family 1</fullName>
        <ecNumber evidence="3">2.4.1.198</ecNumber>
    </submittedName>
</protein>
<dbReference type="GO" id="GO:0017176">
    <property type="term" value="F:phosphatidylinositol N-acetylglucosaminyltransferase activity"/>
    <property type="evidence" value="ECO:0007669"/>
    <property type="project" value="UniProtKB-EC"/>
</dbReference>
<dbReference type="Pfam" id="PF13439">
    <property type="entry name" value="Glyco_transf_4"/>
    <property type="match status" value="1"/>
</dbReference>
<dbReference type="InterPro" id="IPR001296">
    <property type="entry name" value="Glyco_trans_1"/>
</dbReference>
<dbReference type="RefSeq" id="WP_144728300.1">
    <property type="nucleotide sequence ID" value="NZ_ML675578.1"/>
</dbReference>
<keyword evidence="3" id="KW-0808">Transferase</keyword>
<evidence type="ECO:0000259" key="2">
    <source>
        <dbReference type="Pfam" id="PF13439"/>
    </source>
</evidence>
<dbReference type="OrthoDB" id="12252at2157"/>
<feature type="domain" description="Glycosyl transferase family 1" evidence="1">
    <location>
        <begin position="214"/>
        <end position="370"/>
    </location>
</feature>
<dbReference type="InterPro" id="IPR028098">
    <property type="entry name" value="Glyco_trans_4-like_N"/>
</dbReference>
<dbReference type="Pfam" id="PF00534">
    <property type="entry name" value="Glycos_transf_1"/>
    <property type="match status" value="1"/>
</dbReference>
<proteinExistence type="predicted"/>
<dbReference type="Proteomes" id="UP000315289">
    <property type="component" value="Unassembled WGS sequence"/>
</dbReference>
<dbReference type="PANTHER" id="PTHR45947">
    <property type="entry name" value="SULFOQUINOVOSYL TRANSFERASE SQD2"/>
    <property type="match status" value="1"/>
</dbReference>
<organism evidence="3 4">
    <name type="scientific">Candidatus Nitrosocosmicus arcticus</name>
    <dbReference type="NCBI Taxonomy" id="2035267"/>
    <lineage>
        <taxon>Archaea</taxon>
        <taxon>Nitrososphaerota</taxon>
        <taxon>Nitrososphaeria</taxon>
        <taxon>Nitrososphaerales</taxon>
        <taxon>Nitrososphaeraceae</taxon>
        <taxon>Candidatus Nitrosocosmicus</taxon>
    </lineage>
</organism>
<dbReference type="EMBL" id="VOAH01000001">
    <property type="protein sequence ID" value="TVP41712.1"/>
    <property type="molecule type" value="Genomic_DNA"/>
</dbReference>
<comment type="caution">
    <text evidence="3">The sequence shown here is derived from an EMBL/GenBank/DDBJ whole genome shotgun (WGS) entry which is preliminary data.</text>
</comment>
<keyword evidence="4" id="KW-1185">Reference proteome</keyword>
<accession>A0A557SYN5</accession>
<sequence length="404" mass="46053">MDQKKTICQKELKILHVTPFFPPSIGGIANLVYNLCNALKFDNNIHIITARNKNIRNSDRHNESIPRELTEIKSIYFPGWPYSTLRNFSVPLDLGIKINSIIKHGHFDIIHVHGHHYPISWIAIRSAYRYKIPTVLSLHGTYALNPKALGGRSLIEDLFNKYIFRKILSKCNVVIGGTKQIIEYAEKYSTPYNKFRIVPNGVNTHNYITNLTKKKEYRSKFNIHQDKVVILFLGRFDESKGALDFANAAKLLLKQVKNKIEVVMVGKGELESEIRACLKGMTNIKIIEWQSADKIHEIYIASDIYVLPSKFEGLPLTIIEAMTANLHIVYSNVGGVRDILQGYSKKSMLTHATPEEISKTLVDLCKDGSLKEIDNLSTTYVQTFDWSKIAGDLSLIYKELKLMK</sequence>
<keyword evidence="3" id="KW-0328">Glycosyltransferase</keyword>
<evidence type="ECO:0000313" key="3">
    <source>
        <dbReference type="EMBL" id="TVP41712.1"/>
    </source>
</evidence>
<dbReference type="SUPFAM" id="SSF53756">
    <property type="entry name" value="UDP-Glycosyltransferase/glycogen phosphorylase"/>
    <property type="match status" value="1"/>
</dbReference>
<dbReference type="AlphaFoldDB" id="A0A557SYN5"/>
<gene>
    <name evidence="3" type="ORF">NARC_10118</name>
</gene>
<dbReference type="InterPro" id="IPR050194">
    <property type="entry name" value="Glycosyltransferase_grp1"/>
</dbReference>
<evidence type="ECO:0000313" key="4">
    <source>
        <dbReference type="Proteomes" id="UP000315289"/>
    </source>
</evidence>